<evidence type="ECO:0000313" key="4">
    <source>
        <dbReference type="Proteomes" id="UP000092932"/>
    </source>
</evidence>
<accession>A0A1B2A9Z0</accession>
<dbReference type="STRING" id="692370.A6F68_00468"/>
<proteinExistence type="predicted"/>
<keyword evidence="4" id="KW-1185">Reference proteome</keyword>
<protein>
    <recommendedName>
        <fullName evidence="2">Pili assembly chaperone N-terminal domain-containing protein</fullName>
    </recommendedName>
</protein>
<reference evidence="3 4" key="1">
    <citation type="submission" date="2016-07" db="EMBL/GenBank/DDBJ databases">
        <title>Complete genome sequence of Altererythrobacter dongtanensis KCTC 22672, a type strain with esterase isolated from tidal flat.</title>
        <authorList>
            <person name="Cheng H."/>
            <person name="Wu Y.-H."/>
            <person name="Zhou P."/>
            <person name="Huo Y.-Y."/>
            <person name="Wang C.-S."/>
            <person name="Xu X.-W."/>
        </authorList>
    </citation>
    <scope>NUCLEOTIDE SEQUENCE [LARGE SCALE GENOMIC DNA]</scope>
    <source>
        <strain evidence="3 4">KCTC 22672</strain>
    </source>
</reference>
<feature type="chain" id="PRO_5008533953" description="Pili assembly chaperone N-terminal domain-containing protein" evidence="1">
    <location>
        <begin position="30"/>
        <end position="253"/>
    </location>
</feature>
<feature type="domain" description="Pili assembly chaperone N-terminal" evidence="2">
    <location>
        <begin position="46"/>
        <end position="160"/>
    </location>
</feature>
<dbReference type="OrthoDB" id="511700at2"/>
<evidence type="ECO:0000313" key="3">
    <source>
        <dbReference type="EMBL" id="ANY19003.1"/>
    </source>
</evidence>
<organism evidence="3 4">
    <name type="scientific">Tsuneonella dongtanensis</name>
    <dbReference type="NCBI Taxonomy" id="692370"/>
    <lineage>
        <taxon>Bacteria</taxon>
        <taxon>Pseudomonadati</taxon>
        <taxon>Pseudomonadota</taxon>
        <taxon>Alphaproteobacteria</taxon>
        <taxon>Sphingomonadales</taxon>
        <taxon>Erythrobacteraceae</taxon>
        <taxon>Tsuneonella</taxon>
    </lineage>
</organism>
<keyword evidence="1" id="KW-0732">Signal</keyword>
<dbReference type="AlphaFoldDB" id="A0A1B2A9Z0"/>
<dbReference type="PANTHER" id="PTHR30251:SF4">
    <property type="entry name" value="SLR1668 PROTEIN"/>
    <property type="match status" value="1"/>
</dbReference>
<dbReference type="KEGG" id="ado:A6F68_00468"/>
<feature type="signal peptide" evidence="1">
    <location>
        <begin position="1"/>
        <end position="29"/>
    </location>
</feature>
<dbReference type="InterPro" id="IPR013783">
    <property type="entry name" value="Ig-like_fold"/>
</dbReference>
<evidence type="ECO:0000256" key="1">
    <source>
        <dbReference type="SAM" id="SignalP"/>
    </source>
</evidence>
<evidence type="ECO:0000259" key="2">
    <source>
        <dbReference type="Pfam" id="PF00345"/>
    </source>
</evidence>
<dbReference type="Proteomes" id="UP000092932">
    <property type="component" value="Chromosome"/>
</dbReference>
<dbReference type="Gene3D" id="2.60.40.10">
    <property type="entry name" value="Immunoglobulins"/>
    <property type="match status" value="1"/>
</dbReference>
<dbReference type="InterPro" id="IPR050643">
    <property type="entry name" value="Periplasmic_pilus_chap"/>
</dbReference>
<gene>
    <name evidence="3" type="ORF">A6F68_00468</name>
</gene>
<dbReference type="SUPFAM" id="SSF49354">
    <property type="entry name" value="PapD-like"/>
    <property type="match status" value="1"/>
</dbReference>
<dbReference type="InterPro" id="IPR008962">
    <property type="entry name" value="PapD-like_sf"/>
</dbReference>
<name>A0A1B2A9Z0_9SPHN</name>
<dbReference type="InterPro" id="IPR016147">
    <property type="entry name" value="Pili_assmbl_chaperone_N"/>
</dbReference>
<sequence>MIRRSLFFSLAAALGIGGSLVGMASTASAQGQAEAAQIADIGGASLSIAPLRTEIDSGTSGATVYLSNTSSREIAVQSRLFAWNQAEGADAYAPTNELVLSPSISMIPPGETQIVRILRKAGSSPGEKRFRLVVDQLPDPKSVKAGQAATRIRFSLPVFVDRDTATAPSFAWKLKDDRLELANSGGATARIVNLAVKTLGGEDVQLGENSLRYVHGNSTITWPIGRGCSLGAVKIVAQIDGQTVDAQPIASCS</sequence>
<dbReference type="Pfam" id="PF00345">
    <property type="entry name" value="PapD_N"/>
    <property type="match status" value="1"/>
</dbReference>
<dbReference type="RefSeq" id="WP_067675797.1">
    <property type="nucleotide sequence ID" value="NZ_CP016591.1"/>
</dbReference>
<dbReference type="GO" id="GO:0071555">
    <property type="term" value="P:cell wall organization"/>
    <property type="evidence" value="ECO:0007669"/>
    <property type="project" value="InterPro"/>
</dbReference>
<dbReference type="PANTHER" id="PTHR30251">
    <property type="entry name" value="PILUS ASSEMBLY CHAPERONE"/>
    <property type="match status" value="1"/>
</dbReference>
<dbReference type="EMBL" id="CP016591">
    <property type="protein sequence ID" value="ANY19003.1"/>
    <property type="molecule type" value="Genomic_DNA"/>
</dbReference>
<dbReference type="GO" id="GO:0030288">
    <property type="term" value="C:outer membrane-bounded periplasmic space"/>
    <property type="evidence" value="ECO:0007669"/>
    <property type="project" value="InterPro"/>
</dbReference>